<comment type="caution">
    <text evidence="4">The sequence shown here is derived from an EMBL/GenBank/DDBJ whole genome shotgun (WGS) entry which is preliminary data.</text>
</comment>
<evidence type="ECO:0000259" key="2">
    <source>
        <dbReference type="Pfam" id="PF01841"/>
    </source>
</evidence>
<accession>A0A5C6ZB76</accession>
<evidence type="ECO:0000256" key="1">
    <source>
        <dbReference type="SAM" id="Phobius"/>
    </source>
</evidence>
<protein>
    <submittedName>
        <fullName evidence="4">DUF3857 domain-containing protein</fullName>
    </submittedName>
</protein>
<dbReference type="EMBL" id="VORO01000037">
    <property type="protein sequence ID" value="TXD86818.1"/>
    <property type="molecule type" value="Genomic_DNA"/>
</dbReference>
<organism evidence="4 5">
    <name type="scientific">Subsaximicrobium wynnwilliamsii</name>
    <dbReference type="NCBI Taxonomy" id="291179"/>
    <lineage>
        <taxon>Bacteria</taxon>
        <taxon>Pseudomonadati</taxon>
        <taxon>Bacteroidota</taxon>
        <taxon>Flavobacteriia</taxon>
        <taxon>Flavobacteriales</taxon>
        <taxon>Flavobacteriaceae</taxon>
        <taxon>Subsaximicrobium</taxon>
    </lineage>
</organism>
<dbReference type="Gene3D" id="2.60.40.3140">
    <property type="match status" value="1"/>
</dbReference>
<dbReference type="OrthoDB" id="8595007at2"/>
<keyword evidence="1" id="KW-1133">Transmembrane helix</keyword>
<feature type="domain" description="Transglutaminase-like" evidence="2">
    <location>
        <begin position="291"/>
        <end position="362"/>
    </location>
</feature>
<keyword evidence="5" id="KW-1185">Reference proteome</keyword>
<dbReference type="SUPFAM" id="SSF54001">
    <property type="entry name" value="Cysteine proteinases"/>
    <property type="match status" value="1"/>
</dbReference>
<name>A0A5C6ZB76_9FLAO</name>
<evidence type="ECO:0000313" key="5">
    <source>
        <dbReference type="Proteomes" id="UP000321578"/>
    </source>
</evidence>
<dbReference type="InterPro" id="IPR038765">
    <property type="entry name" value="Papain-like_cys_pep_sf"/>
</dbReference>
<dbReference type="InterPro" id="IPR024618">
    <property type="entry name" value="DUF3857"/>
</dbReference>
<dbReference type="Pfam" id="PF12969">
    <property type="entry name" value="DUF3857"/>
    <property type="match status" value="1"/>
</dbReference>
<dbReference type="RefSeq" id="WP_147088333.1">
    <property type="nucleotide sequence ID" value="NZ_VORM01000038.1"/>
</dbReference>
<feature type="domain" description="DUF3857" evidence="3">
    <location>
        <begin position="87"/>
        <end position="229"/>
    </location>
</feature>
<keyword evidence="1" id="KW-0812">Transmembrane</keyword>
<dbReference type="Proteomes" id="UP000321578">
    <property type="component" value="Unassembled WGS sequence"/>
</dbReference>
<dbReference type="AlphaFoldDB" id="A0A5C6ZB76"/>
<feature type="transmembrane region" description="Helical" evidence="1">
    <location>
        <begin position="15"/>
        <end position="34"/>
    </location>
</feature>
<sequence length="653" mass="76104">MPTETPTIQKVECSYWVWVLMAFLYLPFQSFAQYSPEFELNKSMYPESSKVRLLDEVSISVKLKNDALEIEQSYIEEDLFLDESATYGSKKALSFSSFFELRSVEATSYEYKNGRYDAHKVEDFVEKDEMNDAFHDDTKSLNFIYPNLSVGGKTKLSYSEIVKNPRFLSPIYFGDFFPIQHKKVTLVADKEIQFEFKEFNTEAYDLVFSHEEKRGNIIYTWELKNIKKFKYEDNIPSYNRLLPHIVPIISSYSKDGKTVNLLNGVADLYQWYYSMVKDINLQAPDANLVTLVSELTKDKPSDIEKVRAIYYWTQKNIKYIAFEYALGGFIPREANDVYNKKYGDCKDNSSLLFEMLKIAGLDGKLTWIGTRTIPYRYSEVPTPLVDNHMILSIEIEGQTCFLDATGRYLPLEMPSSFIQGKEALISRSATEYDIKTVPVMSPKTNSLIERMTLKLEGQMLLGTSQAEISGYYKIDFFNQLEAENTSEKINAYYTAKLQKGNNKFLINELSETNKFDYDKHLLVDYSFNIADYAKIYNDEIFINLNLSQNISVYKTEDDRQNDTEVKYKSYYDYENILEIPDTYVIDYVPDSFSMHNAYFDCEITYEVSSTNIVYRNKLEMKFLNLNPKQQKEVNTAIKMVEKNFKEIVVLKKS</sequence>
<evidence type="ECO:0000313" key="4">
    <source>
        <dbReference type="EMBL" id="TXD86818.1"/>
    </source>
</evidence>
<dbReference type="Pfam" id="PF01841">
    <property type="entry name" value="Transglut_core"/>
    <property type="match status" value="1"/>
</dbReference>
<reference evidence="4 5" key="1">
    <citation type="submission" date="2019-08" db="EMBL/GenBank/DDBJ databases">
        <title>Genomes of Subsaximicrobium wynnwilliamsii strains.</title>
        <authorList>
            <person name="Bowman J.P."/>
        </authorList>
    </citation>
    <scope>NUCLEOTIDE SEQUENCE [LARGE SCALE GENOMIC DNA]</scope>
    <source>
        <strain evidence="4 5">2-80-2</strain>
    </source>
</reference>
<dbReference type="InterPro" id="IPR002931">
    <property type="entry name" value="Transglutaminase-like"/>
</dbReference>
<dbReference type="Gene3D" id="3.10.620.30">
    <property type="match status" value="1"/>
</dbReference>
<proteinExistence type="predicted"/>
<gene>
    <name evidence="4" type="ORF">ESY86_19190</name>
</gene>
<dbReference type="Gene3D" id="2.60.120.1130">
    <property type="match status" value="1"/>
</dbReference>
<evidence type="ECO:0000259" key="3">
    <source>
        <dbReference type="Pfam" id="PF12969"/>
    </source>
</evidence>
<keyword evidence="1" id="KW-0472">Membrane</keyword>